<evidence type="ECO:0000313" key="8">
    <source>
        <dbReference type="EMBL" id="KAE8246444.1"/>
    </source>
</evidence>
<organism evidence="8 9">
    <name type="scientific">Tilletia indica</name>
    <dbReference type="NCBI Taxonomy" id="43049"/>
    <lineage>
        <taxon>Eukaryota</taxon>
        <taxon>Fungi</taxon>
        <taxon>Dikarya</taxon>
        <taxon>Basidiomycota</taxon>
        <taxon>Ustilaginomycotina</taxon>
        <taxon>Exobasidiomycetes</taxon>
        <taxon>Tilletiales</taxon>
        <taxon>Tilletiaceae</taxon>
        <taxon>Tilletia</taxon>
    </lineage>
</organism>
<feature type="compositionally biased region" description="Pro residues" evidence="7">
    <location>
        <begin position="41"/>
        <end position="50"/>
    </location>
</feature>
<proteinExistence type="inferred from homology"/>
<comment type="similarity">
    <text evidence="6">Belongs to the DExH box helicase family.</text>
</comment>
<reference evidence="8" key="2">
    <citation type="journal article" date="2019" name="IMA Fungus">
        <title>Genome sequencing and comparison of five Tilletia species to identify candidate genes for the detection of regulated species infecting wheat.</title>
        <authorList>
            <person name="Nguyen H.D.T."/>
            <person name="Sultana T."/>
            <person name="Kesanakurti P."/>
            <person name="Hambleton S."/>
        </authorList>
    </citation>
    <scope>NUCLEOTIDE SEQUENCE</scope>
    <source>
        <strain evidence="8">DAOMC 236416</strain>
    </source>
</reference>
<keyword evidence="2" id="KW-0378">Hydrolase</keyword>
<evidence type="ECO:0000313" key="9">
    <source>
        <dbReference type="Proteomes" id="UP000077521"/>
    </source>
</evidence>
<sequence>MNSDSNNNNNLPYPPTTTSSSSPSHNHPTTTTTPASILSQLPPPPPPPTIPAKRYLSLSPSPEPQPQPQPPADDMSQSNWRSRTDGADLASASRGPGGRGGGRGGGGRGGTAGRGGSGRGGGSSGKNKGKGNAPPPAPKPKPQLPTLDPPYYDRAYLDSTYNHSVFSSPGFNKSWLTGAKNMLGQFFQQAHHLYPDANVALRFVNVQGIALGGSAGMNGPGLAAQMGGTGLSGTVWRSQIIVSTTPHIVGIGDDKVAKVAENLACINAIAQLWQYNLLPVLKSPSYKEAAARAAITAIPTQLLGAPAGPGGGADAVPKLTGSTVFLSDGKTQINAERAREFISFYCNEFKFGKPDFVFPSGPSAPARPGTANKKRKTAAGAHVWECTMVIGGAELGKGVGSNKKAAQEATYLDAVQVVETHDPALWQMFDTTHRPGAPLANTPRMHFDLVDEIDEDICRLVVEVRGTELYSRRPRDLAGMTMAGEAQHDPNGGAAGSGSAGGTANNAPRARARPIPRPPEEMLREKSQWLLESLKQYQIDERNAGMREQRLGLPVTKQADDVLVKVELNQVTICMAATGSGKTTQIPQILLDDYIMRGEGAKCNIVCTQPRRIAAISVAQRVAKERAETIGQTVGYQVRFDSKLPQPNGSITFCTTGVFLRRLQNSLGDGAEDHTWLDTITHVVVDEVHERDVETDLLLVVIRRVLAERKKMGKPELKLVLMSATIDPALFQNYFAESQPVGPGGSIVRRLAPVVDIPGRSFPVQKHFLEETVPRLERLRLPPNMGGWIWQEKNVRDYLDRELRQQGGMREIGGPSSSAAGGGEGADSIDVLELPYPLVAMMIADVLARSQDGHVLVFLPGWDEIKAVNTILMDPRRYPLLGLPFDDPDRYEIHVLHSSVSIAEQQAVFEPPRSPSIRRIILATNIAETSITIPDVVYVVDTGRIKEKRYDPERHLSSLVSAWVGTSNLNQRAGRAGRHRPGEYYGVLSQARYDRLRVNQTVEMKRLDLSNVVMHVKALAIPGMEVEDVLGSAIEPPAPERVSAAIEKLKMVGALDARGKLTSLGLVLLQLPVDTFMGKFCLYGAFFRCLDPAVTLAAILTNRDPFMAPIQLKTQADAIKSSWCPSGFRSDALTVLRAYYAWWDLQGRGNYVQANRFCSDNFLSKATLLQVQQVKEHLFTSMEKAGVIRAVLGESSQQEGGGYNRSWTRYESNSPELNVNSDKPPLLAALIAMSAAPNFAIRTTEKTSYRTSQDKSCFVHPSSLCHKKYTKDEPNLQKGETELIAFGEKTRNTSAMTASSNSTPQTMLRMCTRIDPLSYLLFGSYDIRVDHRGLKCDGWLPVTGNIDALDDVERLKAVLNVCMLRVFQGIGKRPWRAHEAQDQRSLQQHRQGQGQGQGQRRGSGDGDEDEMEDLPEDDDGETNGPSSGPAGPPQQAEGGWAYRDPRDLSLSARESSELEGLTMGIAQILQAYYYFHQQQPGSQASTRPPTPSGGGGGGHGDGFVHHSAPASVSGGGGSGFGFGGGRSGGRGGGNSTMPSSAYNSRPETPLSGQQWKGGASGGGGGGGSRGHHHQGFGGGGGGGYQHESGNRGGGGGGPSAGSGGGGGWWR</sequence>
<dbReference type="SUPFAM" id="SSF52540">
    <property type="entry name" value="P-loop containing nucleoside triphosphate hydrolases"/>
    <property type="match status" value="1"/>
</dbReference>
<evidence type="ECO:0000256" key="4">
    <source>
        <dbReference type="ARBA" id="ARBA00022840"/>
    </source>
</evidence>
<dbReference type="InterPro" id="IPR011545">
    <property type="entry name" value="DEAD/DEAH_box_helicase_dom"/>
</dbReference>
<dbReference type="Pfam" id="PF00271">
    <property type="entry name" value="Helicase_C"/>
    <property type="match status" value="1"/>
</dbReference>
<feature type="region of interest" description="Disordered" evidence="7">
    <location>
        <begin position="483"/>
        <end position="516"/>
    </location>
</feature>
<feature type="compositionally biased region" description="Gly residues" evidence="7">
    <location>
        <begin position="1575"/>
        <end position="1610"/>
    </location>
</feature>
<dbReference type="GO" id="GO:0003723">
    <property type="term" value="F:RNA binding"/>
    <property type="evidence" value="ECO:0007669"/>
    <property type="project" value="UniProtKB-KW"/>
</dbReference>
<name>A0A177TIW4_9BASI</name>
<evidence type="ECO:0000256" key="2">
    <source>
        <dbReference type="ARBA" id="ARBA00022801"/>
    </source>
</evidence>
<feature type="compositionally biased region" description="Low complexity" evidence="7">
    <location>
        <begin position="1424"/>
        <end position="1439"/>
    </location>
</feature>
<feature type="compositionally biased region" description="Gly residues" evidence="7">
    <location>
        <begin position="1492"/>
        <end position="1501"/>
    </location>
</feature>
<evidence type="ECO:0000256" key="7">
    <source>
        <dbReference type="SAM" id="MobiDB-lite"/>
    </source>
</evidence>
<dbReference type="PROSITE" id="PS51192">
    <property type="entry name" value="HELICASE_ATP_BIND_1"/>
    <property type="match status" value="1"/>
</dbReference>
<dbReference type="InterPro" id="IPR007502">
    <property type="entry name" value="Helicase-assoc_dom"/>
</dbReference>
<feature type="compositionally biased region" description="Pro residues" evidence="7">
    <location>
        <begin position="61"/>
        <end position="71"/>
    </location>
</feature>
<dbReference type="InterPro" id="IPR014001">
    <property type="entry name" value="Helicase_ATP-bd"/>
</dbReference>
<feature type="compositionally biased region" description="Gly residues" evidence="7">
    <location>
        <begin position="95"/>
        <end position="124"/>
    </location>
</feature>
<dbReference type="FunFam" id="3.40.50.300:FF:001714">
    <property type="entry name" value="ATP-dependent DEAD/H RNA helicase, putative"/>
    <property type="match status" value="1"/>
</dbReference>
<evidence type="ECO:0000256" key="6">
    <source>
        <dbReference type="ARBA" id="ARBA00060772"/>
    </source>
</evidence>
<dbReference type="GO" id="GO:0005524">
    <property type="term" value="F:ATP binding"/>
    <property type="evidence" value="ECO:0007669"/>
    <property type="project" value="UniProtKB-KW"/>
</dbReference>
<dbReference type="Pfam" id="PF00270">
    <property type="entry name" value="DEAD"/>
    <property type="match status" value="1"/>
</dbReference>
<dbReference type="Gene3D" id="3.40.50.300">
    <property type="entry name" value="P-loop containing nucleotide triphosphate hydrolases"/>
    <property type="match status" value="2"/>
</dbReference>
<comment type="caution">
    <text evidence="8">The sequence shown here is derived from an EMBL/GenBank/DDBJ whole genome shotgun (WGS) entry which is preliminary data.</text>
</comment>
<dbReference type="FunFam" id="3.40.50.300:FF:000526">
    <property type="entry name" value="DExH-box ATP-dependent RNA helicase DExH3"/>
    <property type="match status" value="1"/>
</dbReference>
<evidence type="ECO:0008006" key="10">
    <source>
        <dbReference type="Google" id="ProtNLM"/>
    </source>
</evidence>
<dbReference type="InterPro" id="IPR027417">
    <property type="entry name" value="P-loop_NTPase"/>
</dbReference>
<evidence type="ECO:0000256" key="5">
    <source>
        <dbReference type="ARBA" id="ARBA00022884"/>
    </source>
</evidence>
<feature type="compositionally biased region" description="Acidic residues" evidence="7">
    <location>
        <begin position="1405"/>
        <end position="1421"/>
    </location>
</feature>
<keyword evidence="9" id="KW-1185">Reference proteome</keyword>
<dbReference type="PROSITE" id="PS51194">
    <property type="entry name" value="HELICASE_CTER"/>
    <property type="match status" value="1"/>
</dbReference>
<evidence type="ECO:0000256" key="3">
    <source>
        <dbReference type="ARBA" id="ARBA00022806"/>
    </source>
</evidence>
<dbReference type="Proteomes" id="UP000077521">
    <property type="component" value="Unassembled WGS sequence"/>
</dbReference>
<dbReference type="PANTHER" id="PTHR18934">
    <property type="entry name" value="ATP-DEPENDENT RNA HELICASE"/>
    <property type="match status" value="1"/>
</dbReference>
<keyword evidence="1" id="KW-0547">Nucleotide-binding</keyword>
<dbReference type="CDD" id="cd18791">
    <property type="entry name" value="SF2_C_RHA"/>
    <property type="match status" value="1"/>
</dbReference>
<dbReference type="PANTHER" id="PTHR18934:SF203">
    <property type="entry name" value="ATP-DEPENDENT RNA HELICASE A"/>
    <property type="match status" value="1"/>
</dbReference>
<dbReference type="SMART" id="SM00490">
    <property type="entry name" value="HELICc"/>
    <property type="match status" value="1"/>
</dbReference>
<feature type="compositionally biased region" description="Polar residues" evidence="7">
    <location>
        <begin position="1535"/>
        <end position="1546"/>
    </location>
</feature>
<feature type="compositionally biased region" description="Low complexity" evidence="7">
    <location>
        <begin position="1"/>
        <end position="34"/>
    </location>
</feature>
<gene>
    <name evidence="8" type="ORF">A4X13_0g5790</name>
</gene>
<feature type="region of interest" description="Disordered" evidence="7">
    <location>
        <begin position="1377"/>
        <end position="1441"/>
    </location>
</feature>
<dbReference type="CDD" id="cd17917">
    <property type="entry name" value="DEXHc_RHA-like"/>
    <property type="match status" value="1"/>
</dbReference>
<dbReference type="GO" id="GO:0004386">
    <property type="term" value="F:helicase activity"/>
    <property type="evidence" value="ECO:0007669"/>
    <property type="project" value="UniProtKB-KW"/>
</dbReference>
<keyword evidence="5" id="KW-0694">RNA-binding</keyword>
<keyword evidence="4" id="KW-0067">ATP-binding</keyword>
<dbReference type="Gene3D" id="1.20.120.1080">
    <property type="match status" value="1"/>
</dbReference>
<feature type="region of interest" description="Disordered" evidence="7">
    <location>
        <begin position="1479"/>
        <end position="1610"/>
    </location>
</feature>
<dbReference type="InterPro" id="IPR001650">
    <property type="entry name" value="Helicase_C-like"/>
</dbReference>
<keyword evidence="3" id="KW-0347">Helicase</keyword>
<dbReference type="Pfam" id="PF21010">
    <property type="entry name" value="HA2_C"/>
    <property type="match status" value="1"/>
</dbReference>
<feature type="compositionally biased region" description="Pro residues" evidence="7">
    <location>
        <begin position="133"/>
        <end position="143"/>
    </location>
</feature>
<evidence type="ECO:0000256" key="1">
    <source>
        <dbReference type="ARBA" id="ARBA00022741"/>
    </source>
</evidence>
<dbReference type="EMBL" id="LWDF02000482">
    <property type="protein sequence ID" value="KAE8246444.1"/>
    <property type="molecule type" value="Genomic_DNA"/>
</dbReference>
<reference evidence="8" key="1">
    <citation type="submission" date="2016-04" db="EMBL/GenBank/DDBJ databases">
        <authorList>
            <person name="Nguyen H.D."/>
            <person name="Samba Siva P."/>
            <person name="Cullis J."/>
            <person name="Levesque C.A."/>
            <person name="Hambleton S."/>
        </authorList>
    </citation>
    <scope>NUCLEOTIDE SEQUENCE</scope>
    <source>
        <strain evidence="8">DAOMC 236416</strain>
    </source>
</reference>
<protein>
    <recommendedName>
        <fullName evidence="10">RNA helicase</fullName>
    </recommendedName>
</protein>
<accession>A0A177TIW4</accession>
<dbReference type="GO" id="GO:0016787">
    <property type="term" value="F:hydrolase activity"/>
    <property type="evidence" value="ECO:0007669"/>
    <property type="project" value="UniProtKB-KW"/>
</dbReference>
<feature type="region of interest" description="Disordered" evidence="7">
    <location>
        <begin position="1"/>
        <end position="151"/>
    </location>
</feature>
<feature type="compositionally biased region" description="Gly residues" evidence="7">
    <location>
        <begin position="1558"/>
        <end position="1568"/>
    </location>
</feature>
<dbReference type="FunFam" id="1.20.120.1080:FF:000002">
    <property type="entry name" value="Putative ATP-dependent RNA helicase DHX36"/>
    <property type="match status" value="1"/>
</dbReference>
<dbReference type="SMART" id="SM00487">
    <property type="entry name" value="DEXDc"/>
    <property type="match status" value="1"/>
</dbReference>
<feature type="compositionally biased region" description="Low complexity" evidence="7">
    <location>
        <begin position="1383"/>
        <end position="1392"/>
    </location>
</feature>
<feature type="compositionally biased region" description="Gly residues" evidence="7">
    <location>
        <begin position="1513"/>
        <end position="1534"/>
    </location>
</feature>
<dbReference type="SMART" id="SM00847">
    <property type="entry name" value="HA2"/>
    <property type="match status" value="1"/>
</dbReference>